<organism evidence="2 3">
    <name type="scientific">Methanosarcina acetivorans</name>
    <dbReference type="NCBI Taxonomy" id="2214"/>
    <lineage>
        <taxon>Archaea</taxon>
        <taxon>Methanobacteriati</taxon>
        <taxon>Methanobacteriota</taxon>
        <taxon>Stenosarchaea group</taxon>
        <taxon>Methanomicrobia</taxon>
        <taxon>Methanosarcinales</taxon>
        <taxon>Methanosarcinaceae</taxon>
        <taxon>Methanosarcina</taxon>
    </lineage>
</organism>
<evidence type="ECO:0000256" key="1">
    <source>
        <dbReference type="SAM" id="Phobius"/>
    </source>
</evidence>
<sequence>MAGHDVRIRNLPRRSDKRILALKRLGTIVIAGLDYASTSMAIAWVQGCFSLDV</sequence>
<accession>A0A832S979</accession>
<reference evidence="2" key="1">
    <citation type="journal article" date="2020" name="bioRxiv">
        <title>A rank-normalized archaeal taxonomy based on genome phylogeny resolves widespread incomplete and uneven classifications.</title>
        <authorList>
            <person name="Rinke C."/>
            <person name="Chuvochina M."/>
            <person name="Mussig A.J."/>
            <person name="Chaumeil P.-A."/>
            <person name="Waite D.W."/>
            <person name="Whitman W.B."/>
            <person name="Parks D.H."/>
            <person name="Hugenholtz P."/>
        </authorList>
    </citation>
    <scope>NUCLEOTIDE SEQUENCE</scope>
    <source>
        <strain evidence="2">UBA8876</strain>
    </source>
</reference>
<evidence type="ECO:0000313" key="3">
    <source>
        <dbReference type="Proteomes" id="UP000600774"/>
    </source>
</evidence>
<gene>
    <name evidence="2" type="ORF">HA338_07080</name>
</gene>
<protein>
    <submittedName>
        <fullName evidence="2">Uncharacterized protein</fullName>
    </submittedName>
</protein>
<keyword evidence="1" id="KW-0812">Transmembrane</keyword>
<proteinExistence type="predicted"/>
<comment type="caution">
    <text evidence="2">The sequence shown here is derived from an EMBL/GenBank/DDBJ whole genome shotgun (WGS) entry which is preliminary data.</text>
</comment>
<dbReference type="AlphaFoldDB" id="A0A832S979"/>
<feature type="transmembrane region" description="Helical" evidence="1">
    <location>
        <begin position="21"/>
        <end position="45"/>
    </location>
</feature>
<dbReference type="RefSeq" id="WP_281085361.1">
    <property type="nucleotide sequence ID" value="NZ_DUJU01000079.1"/>
</dbReference>
<evidence type="ECO:0000313" key="2">
    <source>
        <dbReference type="EMBL" id="HIH93803.1"/>
    </source>
</evidence>
<keyword evidence="1" id="KW-1133">Transmembrane helix</keyword>
<keyword evidence="1" id="KW-0472">Membrane</keyword>
<name>A0A832S979_9EURY</name>
<dbReference type="EMBL" id="DUJU01000079">
    <property type="protein sequence ID" value="HIH93803.1"/>
    <property type="molecule type" value="Genomic_DNA"/>
</dbReference>
<dbReference type="Proteomes" id="UP000600774">
    <property type="component" value="Unassembled WGS sequence"/>
</dbReference>